<dbReference type="Gene3D" id="3.10.350.10">
    <property type="entry name" value="LysM domain"/>
    <property type="match status" value="1"/>
</dbReference>
<reference evidence="4" key="1">
    <citation type="journal article" date="2021" name="Nat. Commun.">
        <title>Genetic determinants of endophytism in the Arabidopsis root mycobiome.</title>
        <authorList>
            <person name="Mesny F."/>
            <person name="Miyauchi S."/>
            <person name="Thiergart T."/>
            <person name="Pickel B."/>
            <person name="Atanasova L."/>
            <person name="Karlsson M."/>
            <person name="Huettel B."/>
            <person name="Barry K.W."/>
            <person name="Haridas S."/>
            <person name="Chen C."/>
            <person name="Bauer D."/>
            <person name="Andreopoulos W."/>
            <person name="Pangilinan J."/>
            <person name="LaButti K."/>
            <person name="Riley R."/>
            <person name="Lipzen A."/>
            <person name="Clum A."/>
            <person name="Drula E."/>
            <person name="Henrissat B."/>
            <person name="Kohler A."/>
            <person name="Grigoriev I.V."/>
            <person name="Martin F.M."/>
            <person name="Hacquard S."/>
        </authorList>
    </citation>
    <scope>NUCLEOTIDE SEQUENCE</scope>
    <source>
        <strain evidence="4">FSSC 5 MPI-SDFR-AT-0091</strain>
    </source>
</reference>
<dbReference type="AlphaFoldDB" id="A0A9P9KJH5"/>
<feature type="region of interest" description="Disordered" evidence="2">
    <location>
        <begin position="249"/>
        <end position="272"/>
    </location>
</feature>
<dbReference type="CDD" id="cd00118">
    <property type="entry name" value="LysM"/>
    <property type="match status" value="1"/>
</dbReference>
<evidence type="ECO:0000256" key="1">
    <source>
        <dbReference type="ARBA" id="ARBA00044955"/>
    </source>
</evidence>
<evidence type="ECO:0000313" key="5">
    <source>
        <dbReference type="Proteomes" id="UP000736672"/>
    </source>
</evidence>
<dbReference type="Pfam" id="PF01476">
    <property type="entry name" value="LysM"/>
    <property type="match status" value="1"/>
</dbReference>
<dbReference type="PROSITE" id="PS51782">
    <property type="entry name" value="LYSM"/>
    <property type="match status" value="1"/>
</dbReference>
<gene>
    <name evidence="4" type="ORF">B0J15DRAFT_580905</name>
</gene>
<dbReference type="EMBL" id="JAGTJS010000007">
    <property type="protein sequence ID" value="KAH7263968.1"/>
    <property type="molecule type" value="Genomic_DNA"/>
</dbReference>
<keyword evidence="5" id="KW-1185">Reference proteome</keyword>
<dbReference type="Proteomes" id="UP000736672">
    <property type="component" value="Unassembled WGS sequence"/>
</dbReference>
<feature type="domain" description="LysM" evidence="3">
    <location>
        <begin position="39"/>
        <end position="84"/>
    </location>
</feature>
<comment type="similarity">
    <text evidence="1">Belongs to the secreted LysM effector family.</text>
</comment>
<name>A0A9P9KJH5_FUSSL</name>
<sequence>MEFAESILWAQDIFCLEDELHSTPNCRLVTNKQHTCEGTIYTMQKGDTCQSISKAMSMATDRLIERNGLTYTCSDLLEGRNLCIEDSCELVRIEQGQICQDFVKWKWFSTIQLQSWNPTLKPLCNSRLIPNLDAVAGRYICIGPPGESNGPEPSPTQPVKGKWRIETLVSTKVSKATAHSASITTTEPFKPYKTRLPKIDVNLDAANSKAELLKYCWLTDEDWDYALDSDDPPEDCQSLMDVYCTFHPERPSPTAPSSIPETCTPGSSMDEL</sequence>
<comment type="caution">
    <text evidence="4">The sequence shown here is derived from an EMBL/GenBank/DDBJ whole genome shotgun (WGS) entry which is preliminary data.</text>
</comment>
<dbReference type="InterPro" id="IPR036779">
    <property type="entry name" value="LysM_dom_sf"/>
</dbReference>
<dbReference type="OrthoDB" id="5985073at2759"/>
<proteinExistence type="inferred from homology"/>
<evidence type="ECO:0000256" key="2">
    <source>
        <dbReference type="SAM" id="MobiDB-lite"/>
    </source>
</evidence>
<feature type="compositionally biased region" description="Polar residues" evidence="2">
    <location>
        <begin position="255"/>
        <end position="272"/>
    </location>
</feature>
<dbReference type="InterPro" id="IPR018392">
    <property type="entry name" value="LysM"/>
</dbReference>
<evidence type="ECO:0000313" key="4">
    <source>
        <dbReference type="EMBL" id="KAH7263968.1"/>
    </source>
</evidence>
<organism evidence="4 5">
    <name type="scientific">Fusarium solani</name>
    <name type="common">Filamentous fungus</name>
    <dbReference type="NCBI Taxonomy" id="169388"/>
    <lineage>
        <taxon>Eukaryota</taxon>
        <taxon>Fungi</taxon>
        <taxon>Dikarya</taxon>
        <taxon>Ascomycota</taxon>
        <taxon>Pezizomycotina</taxon>
        <taxon>Sordariomycetes</taxon>
        <taxon>Hypocreomycetidae</taxon>
        <taxon>Hypocreales</taxon>
        <taxon>Nectriaceae</taxon>
        <taxon>Fusarium</taxon>
        <taxon>Fusarium solani species complex</taxon>
    </lineage>
</organism>
<accession>A0A9P9KJH5</accession>
<dbReference type="SUPFAM" id="SSF54106">
    <property type="entry name" value="LysM domain"/>
    <property type="match status" value="1"/>
</dbReference>
<protein>
    <recommendedName>
        <fullName evidence="3">LysM domain-containing protein</fullName>
    </recommendedName>
</protein>
<evidence type="ECO:0000259" key="3">
    <source>
        <dbReference type="PROSITE" id="PS51782"/>
    </source>
</evidence>